<evidence type="ECO:0000313" key="2">
    <source>
        <dbReference type="EMBL" id="GEW60249.1"/>
    </source>
</evidence>
<proteinExistence type="predicted"/>
<reference evidence="2" key="1">
    <citation type="journal article" date="2019" name="Sci. Rep.">
        <title>Draft genome of Tanacetum cinerariifolium, the natural source of mosquito coil.</title>
        <authorList>
            <person name="Yamashiro T."/>
            <person name="Shiraishi A."/>
            <person name="Satake H."/>
            <person name="Nakayama K."/>
        </authorList>
    </citation>
    <scope>NUCLEOTIDE SEQUENCE</scope>
</reference>
<sequence>MFLEQPNQRKRDHDDDKYEDPFAGPNQGKKTRRRRTKESESSKKSSTSKGDNGAANDNMVNDVDQPQDDSVQKTYISPRNNWFTQTPRPLTLDLEWNKGKDVDDGDRCPFDLRKPIPLKGHPGHLTVASKYLFNNDLVYLKSSNPEKKYTTYITKQRPQDTKEIMVRRAYRQLYKVKEGDFVNLHLNDIEDMLLLVVQHKLFYLDGDVIVDLAVALQLYTPSFDPLKVIYEDLSHQKRLMRADELYKFWDGTLKKVRDTLHHKLLNFRFANKKDMSRRKWLATNKKRPGIMVDLIEKLMLERWIIRNLKRFMGAKELKMDYRLIQKTI</sequence>
<comment type="caution">
    <text evidence="2">The sequence shown here is derived from an EMBL/GenBank/DDBJ whole genome shotgun (WGS) entry which is preliminary data.</text>
</comment>
<dbReference type="AlphaFoldDB" id="A0A699GWJ4"/>
<name>A0A699GWJ4_TANCI</name>
<feature type="compositionally biased region" description="Polar residues" evidence="1">
    <location>
        <begin position="68"/>
        <end position="84"/>
    </location>
</feature>
<feature type="compositionally biased region" description="Basic and acidic residues" evidence="1">
    <location>
        <begin position="7"/>
        <end position="20"/>
    </location>
</feature>
<gene>
    <name evidence="2" type="ORF">Tci_232225</name>
</gene>
<accession>A0A699GWJ4</accession>
<protein>
    <submittedName>
        <fullName evidence="2">Uncharacterized protein</fullName>
    </submittedName>
</protein>
<organism evidence="2">
    <name type="scientific">Tanacetum cinerariifolium</name>
    <name type="common">Dalmatian daisy</name>
    <name type="synonym">Chrysanthemum cinerariifolium</name>
    <dbReference type="NCBI Taxonomy" id="118510"/>
    <lineage>
        <taxon>Eukaryota</taxon>
        <taxon>Viridiplantae</taxon>
        <taxon>Streptophyta</taxon>
        <taxon>Embryophyta</taxon>
        <taxon>Tracheophyta</taxon>
        <taxon>Spermatophyta</taxon>
        <taxon>Magnoliopsida</taxon>
        <taxon>eudicotyledons</taxon>
        <taxon>Gunneridae</taxon>
        <taxon>Pentapetalae</taxon>
        <taxon>asterids</taxon>
        <taxon>campanulids</taxon>
        <taxon>Asterales</taxon>
        <taxon>Asteraceae</taxon>
        <taxon>Asteroideae</taxon>
        <taxon>Anthemideae</taxon>
        <taxon>Anthemidinae</taxon>
        <taxon>Tanacetum</taxon>
    </lineage>
</organism>
<dbReference type="EMBL" id="BKCJ010065450">
    <property type="protein sequence ID" value="GEW60249.1"/>
    <property type="molecule type" value="Genomic_DNA"/>
</dbReference>
<feature type="region of interest" description="Disordered" evidence="1">
    <location>
        <begin position="1"/>
        <end position="84"/>
    </location>
</feature>
<evidence type="ECO:0000256" key="1">
    <source>
        <dbReference type="SAM" id="MobiDB-lite"/>
    </source>
</evidence>